<reference evidence="4" key="1">
    <citation type="submission" date="2016-06" db="EMBL/GenBank/DDBJ databases">
        <authorList>
            <person name="Varghese N."/>
        </authorList>
    </citation>
    <scope>NUCLEOTIDE SEQUENCE [LARGE SCALE GENOMIC DNA]</scope>
    <source>
        <strain evidence="4">DSM 45344</strain>
    </source>
</reference>
<dbReference type="GO" id="GO:0051301">
    <property type="term" value="P:cell division"/>
    <property type="evidence" value="ECO:0007669"/>
    <property type="project" value="UniProtKB-KW"/>
</dbReference>
<evidence type="ECO:0000313" key="3">
    <source>
        <dbReference type="EMBL" id="SBV28002.1"/>
    </source>
</evidence>
<proteinExistence type="predicted"/>
<keyword evidence="3" id="KW-0132">Cell division</keyword>
<feature type="compositionally biased region" description="Basic and acidic residues" evidence="1">
    <location>
        <begin position="31"/>
        <end position="41"/>
    </location>
</feature>
<dbReference type="AlphaFoldDB" id="A0A1C3N5Y4"/>
<keyword evidence="2" id="KW-1133">Transmembrane helix</keyword>
<dbReference type="OrthoDB" id="5187715at2"/>
<feature type="compositionally biased region" description="Low complexity" evidence="1">
    <location>
        <begin position="1"/>
        <end position="19"/>
    </location>
</feature>
<dbReference type="STRING" id="307121.GA0070620_3534"/>
<dbReference type="Pfam" id="PF04977">
    <property type="entry name" value="DivIC"/>
    <property type="match status" value="1"/>
</dbReference>
<evidence type="ECO:0000256" key="1">
    <source>
        <dbReference type="SAM" id="MobiDB-lite"/>
    </source>
</evidence>
<dbReference type="InterPro" id="IPR007060">
    <property type="entry name" value="FtsL/DivIC"/>
</dbReference>
<dbReference type="PATRIC" id="fig|307121.4.peg.3605"/>
<keyword evidence="2" id="KW-0812">Transmembrane</keyword>
<name>A0A1C3N5Y4_9ACTN</name>
<organism evidence="3 4">
    <name type="scientific">Micromonospora krabiensis</name>
    <dbReference type="NCBI Taxonomy" id="307121"/>
    <lineage>
        <taxon>Bacteria</taxon>
        <taxon>Bacillati</taxon>
        <taxon>Actinomycetota</taxon>
        <taxon>Actinomycetes</taxon>
        <taxon>Micromonosporales</taxon>
        <taxon>Micromonosporaceae</taxon>
        <taxon>Micromonospora</taxon>
    </lineage>
</organism>
<feature type="transmembrane region" description="Helical" evidence="2">
    <location>
        <begin position="87"/>
        <end position="107"/>
    </location>
</feature>
<sequence>MQQRRTPGGQRPARRPGQSGRPGGARGARASLREAGVRAEPRGAAGRAPGATRGAEGVRSANRPAAARRSGAGGTVKRLSAPHPRRLTGRATVLFAVLIALALAYTYPVRVYLDQQADIERMEAAQAAQEKLIAGLSEEAAKWQDPAFIEAEARQRFYMGRPGEKLVIVLDDPAGAARDAGRGTSAGPVTPDPWYDTLWSSVRAANDEQPAG</sequence>
<feature type="compositionally biased region" description="Low complexity" evidence="1">
    <location>
        <begin position="42"/>
        <end position="70"/>
    </location>
</feature>
<accession>A0A1C3N5Y4</accession>
<dbReference type="EMBL" id="LT598496">
    <property type="protein sequence ID" value="SBV28002.1"/>
    <property type="molecule type" value="Genomic_DNA"/>
</dbReference>
<keyword evidence="4" id="KW-1185">Reference proteome</keyword>
<keyword evidence="2" id="KW-0472">Membrane</keyword>
<keyword evidence="3" id="KW-0131">Cell cycle</keyword>
<evidence type="ECO:0000313" key="4">
    <source>
        <dbReference type="Proteomes" id="UP000199393"/>
    </source>
</evidence>
<dbReference type="RefSeq" id="WP_091592266.1">
    <property type="nucleotide sequence ID" value="NZ_JBHRWG010000004.1"/>
</dbReference>
<protein>
    <submittedName>
        <fullName evidence="3">Cell division protein FtsB</fullName>
    </submittedName>
</protein>
<dbReference type="Proteomes" id="UP000199393">
    <property type="component" value="Chromosome I"/>
</dbReference>
<evidence type="ECO:0000256" key="2">
    <source>
        <dbReference type="SAM" id="Phobius"/>
    </source>
</evidence>
<feature type="region of interest" description="Disordered" evidence="1">
    <location>
        <begin position="1"/>
        <end position="83"/>
    </location>
</feature>
<gene>
    <name evidence="3" type="ORF">GA0070620_3534</name>
</gene>